<dbReference type="Pfam" id="PF00400">
    <property type="entry name" value="WD40"/>
    <property type="match status" value="11"/>
</dbReference>
<feature type="repeat" description="WD" evidence="3">
    <location>
        <begin position="1127"/>
        <end position="1168"/>
    </location>
</feature>
<accession>A0ABX8WVC6</accession>
<evidence type="ECO:0000256" key="3">
    <source>
        <dbReference type="PROSITE-ProRule" id="PRU00221"/>
    </source>
</evidence>
<feature type="repeat" description="WD" evidence="3">
    <location>
        <begin position="1086"/>
        <end position="1120"/>
    </location>
</feature>
<protein>
    <submittedName>
        <fullName evidence="6">AAA family ATPase</fullName>
    </submittedName>
</protein>
<dbReference type="InterPro" id="IPR019775">
    <property type="entry name" value="WD40_repeat_CS"/>
</dbReference>
<dbReference type="InterPro" id="IPR001680">
    <property type="entry name" value="WD40_rpt"/>
</dbReference>
<dbReference type="InterPro" id="IPR024983">
    <property type="entry name" value="CHAT_dom"/>
</dbReference>
<dbReference type="InterPro" id="IPR011047">
    <property type="entry name" value="Quinoprotein_ADH-like_sf"/>
</dbReference>
<keyword evidence="7" id="KW-1185">Reference proteome</keyword>
<feature type="repeat" description="WD" evidence="3">
    <location>
        <begin position="1472"/>
        <end position="1506"/>
    </location>
</feature>
<feature type="repeat" description="WD" evidence="3">
    <location>
        <begin position="1257"/>
        <end position="1291"/>
    </location>
</feature>
<dbReference type="CDD" id="cd00200">
    <property type="entry name" value="WD40"/>
    <property type="match status" value="2"/>
</dbReference>
<gene>
    <name evidence="6" type="ORF">K2F26_15750</name>
</gene>
<feature type="repeat" description="WD" evidence="3">
    <location>
        <begin position="1045"/>
        <end position="1086"/>
    </location>
</feature>
<dbReference type="PROSITE" id="PS50082">
    <property type="entry name" value="WD_REPEATS_2"/>
    <property type="match status" value="9"/>
</dbReference>
<keyword evidence="1 3" id="KW-0853">WD repeat</keyword>
<evidence type="ECO:0000259" key="5">
    <source>
        <dbReference type="Pfam" id="PF20703"/>
    </source>
</evidence>
<dbReference type="Proteomes" id="UP000826540">
    <property type="component" value="Chromosome"/>
</dbReference>
<reference evidence="6 7" key="1">
    <citation type="journal article" date="2022" name="J. Am. Chem. Soc.">
        <title>Biosynthesis of Guanitoxin Enables Global Environmental Detection in Freshwater Cyanobacteria.</title>
        <authorList>
            <person name="Lima S.T."/>
            <person name="Fallon T.R."/>
            <person name="Cordoza J.L."/>
            <person name="Chekan J.R."/>
            <person name="Delbaje E."/>
            <person name="Hopiavuori A.R."/>
            <person name="Alvarenga D.O."/>
            <person name="Wood S.M."/>
            <person name="Luhavaya H."/>
            <person name="Baumgartner J.T."/>
            <person name="Dorr F.A."/>
            <person name="Etchegaray A."/>
            <person name="Pinto E."/>
            <person name="McKinnie S.M.K."/>
            <person name="Fiore M.F."/>
            <person name="Moore B.S."/>
        </authorList>
    </citation>
    <scope>NUCLEOTIDE SEQUENCE [LARGE SCALE GENOMIC DNA]</scope>
    <source>
        <strain evidence="6 7">ITEP-024</strain>
    </source>
</reference>
<feature type="domain" description="CHAT" evidence="4">
    <location>
        <begin position="130"/>
        <end position="341"/>
    </location>
</feature>
<evidence type="ECO:0000313" key="6">
    <source>
        <dbReference type="EMBL" id="QYX30373.1"/>
    </source>
</evidence>
<dbReference type="PANTHER" id="PTHR22847">
    <property type="entry name" value="WD40 REPEAT PROTEIN"/>
    <property type="match status" value="1"/>
</dbReference>
<evidence type="ECO:0000313" key="7">
    <source>
        <dbReference type="Proteomes" id="UP000826540"/>
    </source>
</evidence>
<evidence type="ECO:0000256" key="2">
    <source>
        <dbReference type="ARBA" id="ARBA00022737"/>
    </source>
</evidence>
<dbReference type="Gene3D" id="2.130.10.10">
    <property type="entry name" value="YVTN repeat-like/Quinoprotein amine dehydrogenase"/>
    <property type="match status" value="5"/>
</dbReference>
<dbReference type="SUPFAM" id="SSF52540">
    <property type="entry name" value="P-loop containing nucleoside triphosphate hydrolases"/>
    <property type="match status" value="1"/>
</dbReference>
<dbReference type="Pfam" id="PF20703">
    <property type="entry name" value="nSTAND1"/>
    <property type="match status" value="1"/>
</dbReference>
<dbReference type="InterPro" id="IPR049052">
    <property type="entry name" value="nSTAND1"/>
</dbReference>
<dbReference type="SUPFAM" id="SSF50978">
    <property type="entry name" value="WD40 repeat-like"/>
    <property type="match status" value="1"/>
</dbReference>
<dbReference type="InterPro" id="IPR020472">
    <property type="entry name" value="WD40_PAC1"/>
</dbReference>
<name>A0ABX8WVC6_9CYAN</name>
<dbReference type="InterPro" id="IPR027417">
    <property type="entry name" value="P-loop_NTPase"/>
</dbReference>
<dbReference type="Pfam" id="PF12770">
    <property type="entry name" value="CHAT"/>
    <property type="match status" value="1"/>
</dbReference>
<sequence>MNKLVILKLDGNFHEGFRASLEIGEDGSLPDIELSDNAFKLPPLPTLPDIYQDWSNTYRSLDGYRIKPKKDQITNVRFQSLKMECRTHTDILKQQFITWLQAESFRQIKELCLTQLNTTDEVRIIIRTHETQLRKLPWHLWDLFNYYPHAEVAFSSLSSQRFKKSTRSHIRILIILGNSEGINVAEDEKLLQQYCQSAEIIVLVEPSPSELNKYLWDDTGWDLIFFSGHSRTESTKGRIFLNRTDSLTMDELRYGLQTAVSKGLQLAFFNSCDGLGIATELESLHIPQIIVMREPVPDKVAHQFLKDFIQQFTSRKSFYQSVNIARKKLQGLETEYPCASWLPVIVQNLLATPPTWQSMGAVASCPYRGLAAFQEQDAAYFYGREMVTQQLLTAVKTKHFVAVVGASGSGKSSVVFAGLIPQLKRDKSQHWQFVSFRPGNNPLESLAIALYRELGTKKDIVPHSRLQELEIEVQLKQSNSTLSNFLESLISISPKSHIILIADQFEELYTLCQDTAERKIFLDNLLNAVSNVPGFTLVLTLRADFFGEALSYRPLSNALQDAQVNLGPMNALELESAISQPALSLNVQLEPGLTQRLIDVVLNSPSHLPLLEFTLTQLWQRQQQGWLTHQAYTEIGTIETALANHAESIYAQLSAADQQKVQQIFIQLVQPGEYNTDIRRLATRGEVGAENWNLVTQLANARLVVTDINKLTKIETVEIIHEALIRNWRRLKQWMQTDGDFRRWQEQLRSVMRQWENHQQDTGALLRGKSLIDAQEWLRQRENQISANEQNFILQSLELQKKESQAQNAAKNRIIMALSGGLLGVLLLAGVALWQRQKSQINELKALNLSAQVLLKSGNEIEAFIPTLKVIKNLQQLNFLNFLDSQTQLSLSAATLENINQIREYNRLQGHKGEISTVKFSPDGQLLASGSEDNTIKIWRRDGKLQQTLSGHKDRVFSVIFSPDNKLLIAASFDNTISFWRYDSNTNLLTNLFTNLFTNQPNFRLIEKDGLLAISLSPDSKILATANSKGEIKLWALNGQLMKTINAHQQKIWSVNFSPDGKTIATASADKTVKLWHLEGKELKTLPGHNDEVLAVKFSPDGNTLASASKDKTVKLWDINGQLLHTFEGHNNQVLDVNFSPDSKTIVSASADDTVKVWMIPNNLKLKKDLKSHPQFPIYTFLGHGGKASEASFSPDGKTIVSASADSTIKLWHLQGILPSFSGNSVSFSPDKNTIAVSNKQGIISLRKRDGSLVKSFYAHEGEIIKVLFHPTGKNLITIGVDHQIKLWHLDGKLIKSWQGHLQDNNSILYSIFQPIQDISFSFDGKKIATISRVDQQVKIWDLQGNLLKSWQTNDKLLTNINFSRDGQTLATAGDKTVKLWNLTGKLLQTLSGHENNITSVSFSHNGKIIATGSADSTVKLWDRKSGKLLHTLQHHQSVYSVDFSPDSKILVSASGDKISFWNLQGELIYSLQGSKNDLLEVNFSADGKMITSVDISNHITLWDLDIHTLQKRSCDWLHEYLQENANLGENEDKLCKLSESGFPGFKD</sequence>
<feature type="domain" description="Novel STAND NTPase 1" evidence="5">
    <location>
        <begin position="366"/>
        <end position="762"/>
    </location>
</feature>
<keyword evidence="2" id="KW-0677">Repeat</keyword>
<dbReference type="SMART" id="SM00320">
    <property type="entry name" value="WD40"/>
    <property type="match status" value="13"/>
</dbReference>
<dbReference type="PANTHER" id="PTHR22847:SF637">
    <property type="entry name" value="WD REPEAT DOMAIN 5B"/>
    <property type="match status" value="1"/>
</dbReference>
<feature type="repeat" description="WD" evidence="3">
    <location>
        <begin position="949"/>
        <end position="990"/>
    </location>
</feature>
<evidence type="ECO:0000259" key="4">
    <source>
        <dbReference type="Pfam" id="PF12770"/>
    </source>
</evidence>
<dbReference type="InterPro" id="IPR015943">
    <property type="entry name" value="WD40/YVTN_repeat-like_dom_sf"/>
</dbReference>
<dbReference type="InterPro" id="IPR036322">
    <property type="entry name" value="WD40_repeat_dom_sf"/>
</dbReference>
<organism evidence="6 7">
    <name type="scientific">Sphaerospermopsis torques-reginae ITEP-024</name>
    <dbReference type="NCBI Taxonomy" id="984208"/>
    <lineage>
        <taxon>Bacteria</taxon>
        <taxon>Bacillati</taxon>
        <taxon>Cyanobacteriota</taxon>
        <taxon>Cyanophyceae</taxon>
        <taxon>Nostocales</taxon>
        <taxon>Aphanizomenonaceae</taxon>
        <taxon>Sphaerospermopsis</taxon>
        <taxon>Sphaerospermopsis torques-reginae</taxon>
    </lineage>
</organism>
<dbReference type="RefSeq" id="WP_220608584.1">
    <property type="nucleotide sequence ID" value="NZ_CP080598.1"/>
</dbReference>
<proteinExistence type="predicted"/>
<evidence type="ECO:0000256" key="1">
    <source>
        <dbReference type="ARBA" id="ARBA00022574"/>
    </source>
</evidence>
<feature type="repeat" description="WD" evidence="3">
    <location>
        <begin position="1181"/>
        <end position="1215"/>
    </location>
</feature>
<feature type="repeat" description="WD" evidence="3">
    <location>
        <begin position="908"/>
        <end position="939"/>
    </location>
</feature>
<dbReference type="SUPFAM" id="SSF50998">
    <property type="entry name" value="Quinoprotein alcohol dehydrogenase-like"/>
    <property type="match status" value="1"/>
</dbReference>
<dbReference type="Gene3D" id="3.40.50.300">
    <property type="entry name" value="P-loop containing nucleotide triphosphate hydrolases"/>
    <property type="match status" value="1"/>
</dbReference>
<dbReference type="EMBL" id="CP080598">
    <property type="protein sequence ID" value="QYX30373.1"/>
    <property type="molecule type" value="Genomic_DNA"/>
</dbReference>
<dbReference type="PROSITE" id="PS50294">
    <property type="entry name" value="WD_REPEATS_REGION"/>
    <property type="match status" value="8"/>
</dbReference>
<dbReference type="PROSITE" id="PS00678">
    <property type="entry name" value="WD_REPEATS_1"/>
    <property type="match status" value="1"/>
</dbReference>
<dbReference type="PRINTS" id="PR00320">
    <property type="entry name" value="GPROTEINBRPT"/>
</dbReference>
<feature type="repeat" description="WD" evidence="3">
    <location>
        <begin position="1391"/>
        <end position="1432"/>
    </location>
</feature>